<proteinExistence type="predicted"/>
<evidence type="ECO:0000313" key="4">
    <source>
        <dbReference type="EMBL" id="KAF0043520.1"/>
    </source>
</evidence>
<dbReference type="InterPro" id="IPR001611">
    <property type="entry name" value="Leu-rich_rpt"/>
</dbReference>
<dbReference type="PROSITE" id="PS51450">
    <property type="entry name" value="LRR"/>
    <property type="match status" value="1"/>
</dbReference>
<dbReference type="SUPFAM" id="SSF52058">
    <property type="entry name" value="L domain-like"/>
    <property type="match status" value="1"/>
</dbReference>
<sequence>MATELHETIFMAKQERHKNLFLNYRNLSIFPVELLKGEGLQFLERLYMKRNSLTTLVPTQRMMSYGHFPNDGRPDNLAQKLPNLIELYLHSNNIVIIPEAIGNLVRLQSLDLSNNALQLLCPEIGRLRSLRHLRLSNNQLKCLPPDIGDLHELETLDVSMNQLISLPDRLHRCLSLQNLTADHNLLSHIPRQLCWLHRLNQLSMAANRLTFLPLDLGRSRELQFVFVDNNGDLKGLPSYLYNKVIGCSGCAVSSRVSQGERGEAAGEALSEALVGLPAEVKVVGSETDNVVPLEELAMRTLHRIYHHHPTELNLLPPITLPKSLLDLLQFPLGHCHRCSQAMFTIIYPKLFPLRDTALAGVHRRTTKSKQKPLTGSHKGKVNGLRFVWILKEVCSRWTPADLTLAWQQGGVSPPGGDSPVTRSGSTRTHRRVRRAAKRNTAT</sequence>
<dbReference type="SMART" id="SM00369">
    <property type="entry name" value="LRR_TYP"/>
    <property type="match status" value="6"/>
</dbReference>
<evidence type="ECO:0000256" key="1">
    <source>
        <dbReference type="ARBA" id="ARBA00022614"/>
    </source>
</evidence>
<dbReference type="Proteomes" id="UP000438429">
    <property type="component" value="Unassembled WGS sequence"/>
</dbReference>
<evidence type="ECO:0000313" key="5">
    <source>
        <dbReference type="Proteomes" id="UP000438429"/>
    </source>
</evidence>
<keyword evidence="2" id="KW-0677">Repeat</keyword>
<dbReference type="InterPro" id="IPR032675">
    <property type="entry name" value="LRR_dom_sf"/>
</dbReference>
<evidence type="ECO:0008006" key="6">
    <source>
        <dbReference type="Google" id="ProtNLM"/>
    </source>
</evidence>
<reference evidence="4 5" key="1">
    <citation type="submission" date="2019-06" db="EMBL/GenBank/DDBJ databases">
        <title>Draft genomes of female and male turbot (Scophthalmus maximus).</title>
        <authorList>
            <person name="Xu H."/>
            <person name="Xu X.-W."/>
            <person name="Shao C."/>
            <person name="Chen S."/>
        </authorList>
    </citation>
    <scope>NUCLEOTIDE SEQUENCE [LARGE SCALE GENOMIC DNA]</scope>
    <source>
        <strain evidence="4">Ysfricsl-2016a</strain>
        <tissue evidence="4">Blood</tissue>
    </source>
</reference>
<dbReference type="EMBL" id="VEVO01000004">
    <property type="protein sequence ID" value="KAF0043520.1"/>
    <property type="molecule type" value="Genomic_DNA"/>
</dbReference>
<dbReference type="PANTHER" id="PTHR48051">
    <property type="match status" value="1"/>
</dbReference>
<dbReference type="PANTHER" id="PTHR48051:SF12">
    <property type="entry name" value="LEUCINE-RICH REPEAT-CONTAINING PROTEIN 28"/>
    <property type="match status" value="1"/>
</dbReference>
<evidence type="ECO:0000256" key="2">
    <source>
        <dbReference type="ARBA" id="ARBA00022737"/>
    </source>
</evidence>
<dbReference type="SMART" id="SM00364">
    <property type="entry name" value="LRR_BAC"/>
    <property type="match status" value="4"/>
</dbReference>
<comment type="caution">
    <text evidence="4">The sequence shown here is derived from an EMBL/GenBank/DDBJ whole genome shotgun (WGS) entry which is preliminary data.</text>
</comment>
<dbReference type="InterPro" id="IPR003591">
    <property type="entry name" value="Leu-rich_rpt_typical-subtyp"/>
</dbReference>
<feature type="region of interest" description="Disordered" evidence="3">
    <location>
        <begin position="408"/>
        <end position="442"/>
    </location>
</feature>
<keyword evidence="1" id="KW-0433">Leucine-rich repeat</keyword>
<dbReference type="Pfam" id="PF00560">
    <property type="entry name" value="LRR_1"/>
    <property type="match status" value="1"/>
</dbReference>
<protein>
    <recommendedName>
        <fullName evidence="6">Leucine-rich repeat-containing protein 28</fullName>
    </recommendedName>
</protein>
<feature type="compositionally biased region" description="Low complexity" evidence="3">
    <location>
        <begin position="409"/>
        <end position="426"/>
    </location>
</feature>
<dbReference type="PRINTS" id="PR00019">
    <property type="entry name" value="LEURICHRPT"/>
</dbReference>
<gene>
    <name evidence="4" type="ORF">F2P81_004857</name>
</gene>
<name>A0A6A4TII6_SCOMX</name>
<evidence type="ECO:0000256" key="3">
    <source>
        <dbReference type="SAM" id="MobiDB-lite"/>
    </source>
</evidence>
<dbReference type="InterPro" id="IPR050216">
    <property type="entry name" value="LRR_domain-containing"/>
</dbReference>
<feature type="compositionally biased region" description="Basic residues" evidence="3">
    <location>
        <begin position="427"/>
        <end position="442"/>
    </location>
</feature>
<dbReference type="AlphaFoldDB" id="A0A6A4TII6"/>
<accession>A0A6A4TII6</accession>
<dbReference type="Pfam" id="PF13855">
    <property type="entry name" value="LRR_8"/>
    <property type="match status" value="1"/>
</dbReference>
<dbReference type="Gene3D" id="3.80.10.10">
    <property type="entry name" value="Ribonuclease Inhibitor"/>
    <property type="match status" value="1"/>
</dbReference>
<organism evidence="4 5">
    <name type="scientific">Scophthalmus maximus</name>
    <name type="common">Turbot</name>
    <name type="synonym">Psetta maxima</name>
    <dbReference type="NCBI Taxonomy" id="52904"/>
    <lineage>
        <taxon>Eukaryota</taxon>
        <taxon>Metazoa</taxon>
        <taxon>Chordata</taxon>
        <taxon>Craniata</taxon>
        <taxon>Vertebrata</taxon>
        <taxon>Euteleostomi</taxon>
        <taxon>Actinopterygii</taxon>
        <taxon>Neopterygii</taxon>
        <taxon>Teleostei</taxon>
        <taxon>Neoteleostei</taxon>
        <taxon>Acanthomorphata</taxon>
        <taxon>Carangaria</taxon>
        <taxon>Pleuronectiformes</taxon>
        <taxon>Pleuronectoidei</taxon>
        <taxon>Scophthalmidae</taxon>
        <taxon>Scophthalmus</taxon>
    </lineage>
</organism>
<dbReference type="GO" id="GO:0005737">
    <property type="term" value="C:cytoplasm"/>
    <property type="evidence" value="ECO:0007669"/>
    <property type="project" value="TreeGrafter"/>
</dbReference>